<accession>A0A4Z2EAK7</accession>
<dbReference type="AlphaFoldDB" id="A0A4Z2EAK7"/>
<comment type="caution">
    <text evidence="1">The sequence shown here is derived from an EMBL/GenBank/DDBJ whole genome shotgun (WGS) entry which is preliminary data.</text>
</comment>
<dbReference type="EMBL" id="SRLO01012929">
    <property type="protein sequence ID" value="TNN25292.1"/>
    <property type="molecule type" value="Genomic_DNA"/>
</dbReference>
<name>A0A4Z2EAK7_9TELE</name>
<organism evidence="1 2">
    <name type="scientific">Liparis tanakae</name>
    <name type="common">Tanaka's snailfish</name>
    <dbReference type="NCBI Taxonomy" id="230148"/>
    <lineage>
        <taxon>Eukaryota</taxon>
        <taxon>Metazoa</taxon>
        <taxon>Chordata</taxon>
        <taxon>Craniata</taxon>
        <taxon>Vertebrata</taxon>
        <taxon>Euteleostomi</taxon>
        <taxon>Actinopterygii</taxon>
        <taxon>Neopterygii</taxon>
        <taxon>Teleostei</taxon>
        <taxon>Neoteleostei</taxon>
        <taxon>Acanthomorphata</taxon>
        <taxon>Eupercaria</taxon>
        <taxon>Perciformes</taxon>
        <taxon>Cottioidei</taxon>
        <taxon>Cottales</taxon>
        <taxon>Liparidae</taxon>
        <taxon>Liparis</taxon>
    </lineage>
</organism>
<sequence length="71" mass="8291">MDAFLHQAGHTRITPQTPEMHILSESLVYMSGRVLRHRQTAASTLLRFKDDKKMKKNKMKNRKRAMFGGMM</sequence>
<proteinExistence type="predicted"/>
<evidence type="ECO:0000313" key="1">
    <source>
        <dbReference type="EMBL" id="TNN25292.1"/>
    </source>
</evidence>
<evidence type="ECO:0000313" key="2">
    <source>
        <dbReference type="Proteomes" id="UP000314294"/>
    </source>
</evidence>
<keyword evidence="2" id="KW-1185">Reference proteome</keyword>
<reference evidence="1 2" key="1">
    <citation type="submission" date="2019-03" db="EMBL/GenBank/DDBJ databases">
        <title>First draft genome of Liparis tanakae, snailfish: a comprehensive survey of snailfish specific genes.</title>
        <authorList>
            <person name="Kim W."/>
            <person name="Song I."/>
            <person name="Jeong J.-H."/>
            <person name="Kim D."/>
            <person name="Kim S."/>
            <person name="Ryu S."/>
            <person name="Song J.Y."/>
            <person name="Lee S.K."/>
        </authorList>
    </citation>
    <scope>NUCLEOTIDE SEQUENCE [LARGE SCALE GENOMIC DNA]</scope>
    <source>
        <tissue evidence="1">Muscle</tissue>
    </source>
</reference>
<dbReference type="Proteomes" id="UP000314294">
    <property type="component" value="Unassembled WGS sequence"/>
</dbReference>
<gene>
    <name evidence="1" type="ORF">EYF80_064580</name>
</gene>
<protein>
    <submittedName>
        <fullName evidence="1">Uncharacterized protein</fullName>
    </submittedName>
</protein>